<protein>
    <submittedName>
        <fullName evidence="1">Uncharacterized protein</fullName>
    </submittedName>
</protein>
<organism evidence="1 2">
    <name type="scientific">Gigaspora margarita</name>
    <dbReference type="NCBI Taxonomy" id="4874"/>
    <lineage>
        <taxon>Eukaryota</taxon>
        <taxon>Fungi</taxon>
        <taxon>Fungi incertae sedis</taxon>
        <taxon>Mucoromycota</taxon>
        <taxon>Glomeromycotina</taxon>
        <taxon>Glomeromycetes</taxon>
        <taxon>Diversisporales</taxon>
        <taxon>Gigasporaceae</taxon>
        <taxon>Gigaspora</taxon>
    </lineage>
</organism>
<keyword evidence="2" id="KW-1185">Reference proteome</keyword>
<dbReference type="EMBL" id="WTPW01000420">
    <property type="protein sequence ID" value="KAF0512856.1"/>
    <property type="molecule type" value="Genomic_DNA"/>
</dbReference>
<name>A0A8H4ELQ1_GIGMA</name>
<dbReference type="AlphaFoldDB" id="A0A8H4ELQ1"/>
<sequence>MKLNLFLVAFFFIVLIGSATAINDENRQLFKRKSSLGKSCSNDKDCAPDGGCSFEIGTCYLNNGEKCSVDGNCLGSICANKTKTCESSDERNVGDSCASFAACKSRKCDFSSGSGICKA</sequence>
<reference evidence="1 2" key="1">
    <citation type="journal article" date="2019" name="Environ. Microbiol.">
        <title>At the nexus of three kingdoms: the genome of the mycorrhizal fungus Gigaspora margarita provides insights into plant, endobacterial and fungal interactions.</title>
        <authorList>
            <person name="Venice F."/>
            <person name="Ghignone S."/>
            <person name="Salvioli di Fossalunga A."/>
            <person name="Amselem J."/>
            <person name="Novero M."/>
            <person name="Xianan X."/>
            <person name="Sedzielewska Toro K."/>
            <person name="Morin E."/>
            <person name="Lipzen A."/>
            <person name="Grigoriev I.V."/>
            <person name="Henrissat B."/>
            <person name="Martin F.M."/>
            <person name="Bonfante P."/>
        </authorList>
    </citation>
    <scope>NUCLEOTIDE SEQUENCE [LARGE SCALE GENOMIC DNA]</scope>
    <source>
        <strain evidence="1 2">BEG34</strain>
    </source>
</reference>
<comment type="caution">
    <text evidence="1">The sequence shown here is derived from an EMBL/GenBank/DDBJ whole genome shotgun (WGS) entry which is preliminary data.</text>
</comment>
<evidence type="ECO:0000313" key="2">
    <source>
        <dbReference type="Proteomes" id="UP000439903"/>
    </source>
</evidence>
<proteinExistence type="predicted"/>
<evidence type="ECO:0000313" key="1">
    <source>
        <dbReference type="EMBL" id="KAF0512856.1"/>
    </source>
</evidence>
<gene>
    <name evidence="1" type="ORF">F8M41_017905</name>
</gene>
<dbReference type="OrthoDB" id="10386088at2759"/>
<dbReference type="Proteomes" id="UP000439903">
    <property type="component" value="Unassembled WGS sequence"/>
</dbReference>
<accession>A0A8H4ELQ1</accession>